<sequence>MFKAIIIGGTGATGKRLLDQLIKNQNCDLVTSIGRRPVLDGKKHDKLVDIVVESLFKMSSTEKYWKDNDVFFNCIGTTRQRAGGAKEFINIESGISNEAAKMAANAHIPHASLISAKGANHKIWAKDWIHPLLYMRTIGQKEQTIISNYSFDSVSIFKPGMLIRLQSERTWFEKFSELRGSGLRVDTLASAMIHDAERVKLGRVGKSHQYFIGNNHIKSSLEL</sequence>
<name>A0A381W5F6_9ZZZZ</name>
<accession>A0A381W5F6</accession>
<dbReference type="GO" id="GO:0051170">
    <property type="term" value="P:import into nucleus"/>
    <property type="evidence" value="ECO:0007669"/>
    <property type="project" value="TreeGrafter"/>
</dbReference>
<proteinExistence type="predicted"/>
<dbReference type="PANTHER" id="PTHR14097">
    <property type="entry name" value="OXIDOREDUCTASE HTATIP2"/>
    <property type="match status" value="1"/>
</dbReference>
<dbReference type="SUPFAM" id="SSF51735">
    <property type="entry name" value="NAD(P)-binding Rossmann-fold domains"/>
    <property type="match status" value="1"/>
</dbReference>
<dbReference type="EMBL" id="UINC01010748">
    <property type="protein sequence ID" value="SVA47702.1"/>
    <property type="molecule type" value="Genomic_DNA"/>
</dbReference>
<organism evidence="1">
    <name type="scientific">marine metagenome</name>
    <dbReference type="NCBI Taxonomy" id="408172"/>
    <lineage>
        <taxon>unclassified sequences</taxon>
        <taxon>metagenomes</taxon>
        <taxon>ecological metagenomes</taxon>
    </lineage>
</organism>
<dbReference type="AlphaFoldDB" id="A0A381W5F6"/>
<protein>
    <submittedName>
        <fullName evidence="1">Uncharacterized protein</fullName>
    </submittedName>
</protein>
<gene>
    <name evidence="1" type="ORF">METZ01_LOCUS100556</name>
</gene>
<reference evidence="1" key="1">
    <citation type="submission" date="2018-05" db="EMBL/GenBank/DDBJ databases">
        <authorList>
            <person name="Lanie J.A."/>
            <person name="Ng W.-L."/>
            <person name="Kazmierczak K.M."/>
            <person name="Andrzejewski T.M."/>
            <person name="Davidsen T.M."/>
            <person name="Wayne K.J."/>
            <person name="Tettelin H."/>
            <person name="Glass J.I."/>
            <person name="Rusch D."/>
            <person name="Podicherti R."/>
            <person name="Tsui H.-C.T."/>
            <person name="Winkler M.E."/>
        </authorList>
    </citation>
    <scope>NUCLEOTIDE SEQUENCE</scope>
</reference>
<dbReference type="PANTHER" id="PTHR14097:SF7">
    <property type="entry name" value="OXIDOREDUCTASE HTATIP2"/>
    <property type="match status" value="1"/>
</dbReference>
<dbReference type="InterPro" id="IPR036291">
    <property type="entry name" value="NAD(P)-bd_dom_sf"/>
</dbReference>
<evidence type="ECO:0000313" key="1">
    <source>
        <dbReference type="EMBL" id="SVA47702.1"/>
    </source>
</evidence>
<dbReference type="Gene3D" id="3.40.50.720">
    <property type="entry name" value="NAD(P)-binding Rossmann-like Domain"/>
    <property type="match status" value="1"/>
</dbReference>
<dbReference type="GO" id="GO:0005737">
    <property type="term" value="C:cytoplasm"/>
    <property type="evidence" value="ECO:0007669"/>
    <property type="project" value="TreeGrafter"/>
</dbReference>